<proteinExistence type="predicted"/>
<evidence type="ECO:0000259" key="7">
    <source>
        <dbReference type="PROSITE" id="PS51194"/>
    </source>
</evidence>
<dbReference type="Pfam" id="PF24473">
    <property type="entry name" value="CON_HrpB"/>
    <property type="match status" value="1"/>
</dbReference>
<dbReference type="CDD" id="cd17990">
    <property type="entry name" value="DEXHc_HrpB"/>
    <property type="match status" value="1"/>
</dbReference>
<evidence type="ECO:0000256" key="3">
    <source>
        <dbReference type="ARBA" id="ARBA00022806"/>
    </source>
</evidence>
<dbReference type="OrthoDB" id="9805617at2"/>
<dbReference type="InterPro" id="IPR056329">
    <property type="entry name" value="CON_HrpB"/>
</dbReference>
<dbReference type="GO" id="GO:0005524">
    <property type="term" value="F:ATP binding"/>
    <property type="evidence" value="ECO:0007669"/>
    <property type="project" value="UniProtKB-KW"/>
</dbReference>
<dbReference type="Pfam" id="PF08482">
    <property type="entry name" value="HrpB_C"/>
    <property type="match status" value="1"/>
</dbReference>
<dbReference type="InterPro" id="IPR048333">
    <property type="entry name" value="HA2_WH"/>
</dbReference>
<dbReference type="InterPro" id="IPR010225">
    <property type="entry name" value="HrpB"/>
</dbReference>
<organism evidence="8 9">
    <name type="scientific">Paracoccus contaminans</name>
    <dbReference type="NCBI Taxonomy" id="1945662"/>
    <lineage>
        <taxon>Bacteria</taxon>
        <taxon>Pseudomonadati</taxon>
        <taxon>Pseudomonadota</taxon>
        <taxon>Alphaproteobacteria</taxon>
        <taxon>Rhodobacterales</taxon>
        <taxon>Paracoccaceae</taxon>
        <taxon>Paracoccus</taxon>
    </lineage>
</organism>
<keyword evidence="2" id="KW-0378">Hydrolase</keyword>
<dbReference type="PANTHER" id="PTHR43519:SF1">
    <property type="entry name" value="ATP-DEPENDENT RNA HELICASE HRPB"/>
    <property type="match status" value="1"/>
</dbReference>
<dbReference type="SMART" id="SM00490">
    <property type="entry name" value="HELICc"/>
    <property type="match status" value="1"/>
</dbReference>
<dbReference type="SMART" id="SM00847">
    <property type="entry name" value="HA2"/>
    <property type="match status" value="1"/>
</dbReference>
<dbReference type="KEGG" id="pcon:B0A89_02970"/>
<evidence type="ECO:0000256" key="4">
    <source>
        <dbReference type="ARBA" id="ARBA00022840"/>
    </source>
</evidence>
<dbReference type="Gene3D" id="3.40.50.300">
    <property type="entry name" value="P-loop containing nucleotide triphosphate hydrolases"/>
    <property type="match status" value="2"/>
</dbReference>
<dbReference type="PROSITE" id="PS51192">
    <property type="entry name" value="HELICASE_ATP_BIND_1"/>
    <property type="match status" value="1"/>
</dbReference>
<dbReference type="InterPro" id="IPR001650">
    <property type="entry name" value="Helicase_C-like"/>
</dbReference>
<feature type="domain" description="Helicase ATP-binding" evidence="6">
    <location>
        <begin position="15"/>
        <end position="174"/>
    </location>
</feature>
<dbReference type="InterPro" id="IPR013689">
    <property type="entry name" value="RNA_helicase_ATP-dep_HrpB_C"/>
</dbReference>
<dbReference type="PIRSF" id="PIRSF005496">
    <property type="entry name" value="ATP_hel_hrpB"/>
    <property type="match status" value="1"/>
</dbReference>
<evidence type="ECO:0000259" key="6">
    <source>
        <dbReference type="PROSITE" id="PS51192"/>
    </source>
</evidence>
<sequence>MIQALPIDDAIPDLRAALAAHGRAVLVAPPGAGKTTRVPLALMDMIPGRILMLEPRRLAARAAAERMAATLGEPLGARVGYRIRGEAAPGTRIEVVTEGILTRMIQSDPDLPGIGCVIFDEFHERSLNADLGLALTCEARATLRPDLALLVMSATLDAAPVAALLEDAPVVHSQGRAFPVETRWLDRPLPPGARLVPEAARLIARAEAETRESGGTILAFLPGEGEIARTAALLDGVPAEVVPLFGAMDLAAQRAALSPPGARRRIVLASAIAETSLTIPAVRVVVDGGRARRARFDPASGMSRLVTERASRAEADQRRGRAGRVAPGICYRLWARAEEGAMPAFAPPEITVADLAGLALELAVWGPADLAFLTPPPEGALAEARALLAGLGALDDGGRITPHGRAMAALPLHPRLAHMLLTAGRGAADLAALLAERDPIRGAPADLALRLQAVADPRGYADRHPWPADRATIERIRAEGRRLRRMVPDGPPMPPAAMAALAYPDRIGLRRRGEAPRFVLSGGKGAALAEGDPLGAARLIVATDLDGDLREARVRIGGALDEGDLRALFAGRIETVEAVEWSRREGRVLARRQERLGAVVLSDRALDAPDPVAVARAAWDGLRDLGLPWTAGAARLRARIALVDGMPDVSDAALLADPGWLLPHLTGARTAADLKSLDLTEPLKALIGWDGQRRLDEAAPAAFGAPLGRRIPIDYDAETPTIEARLQELFGVTRHPMAGRRPLRIVLLSPGHKPIAVTTDLPGFWAGGYAEVRKDMRGRYPRHPWPEDPAAADPTLRAKPRGT</sequence>
<evidence type="ECO:0000313" key="9">
    <source>
        <dbReference type="Proteomes" id="UP000193017"/>
    </source>
</evidence>
<evidence type="ECO:0000313" key="8">
    <source>
        <dbReference type="EMBL" id="ARJ68747.1"/>
    </source>
</evidence>
<dbReference type="SMART" id="SM00487">
    <property type="entry name" value="DEXDc"/>
    <property type="match status" value="1"/>
</dbReference>
<evidence type="ECO:0000256" key="1">
    <source>
        <dbReference type="ARBA" id="ARBA00022741"/>
    </source>
</evidence>
<feature type="region of interest" description="Disordered" evidence="5">
    <location>
        <begin position="780"/>
        <end position="803"/>
    </location>
</feature>
<accession>A0A1W6CV61</accession>
<dbReference type="AlphaFoldDB" id="A0A1W6CV61"/>
<dbReference type="CDD" id="cd18791">
    <property type="entry name" value="SF2_C_RHA"/>
    <property type="match status" value="1"/>
</dbReference>
<evidence type="ECO:0000256" key="5">
    <source>
        <dbReference type="SAM" id="MobiDB-lite"/>
    </source>
</evidence>
<dbReference type="EMBL" id="CP020612">
    <property type="protein sequence ID" value="ARJ68747.1"/>
    <property type="molecule type" value="Genomic_DNA"/>
</dbReference>
<dbReference type="STRING" id="1945662.B0A89_02970"/>
<dbReference type="PROSITE" id="PS51194">
    <property type="entry name" value="HELICASE_CTER"/>
    <property type="match status" value="1"/>
</dbReference>
<protein>
    <submittedName>
        <fullName evidence="8">ATP-dependent helicase HrpB</fullName>
    </submittedName>
</protein>
<reference evidence="8 9" key="1">
    <citation type="submission" date="2017-03" db="EMBL/GenBank/DDBJ databases">
        <title>Genome sequence of Paracoccus contaminans isolated from a water microcosm.</title>
        <authorList>
            <person name="Aurass P."/>
            <person name="Karste S."/>
            <person name="Trost E."/>
            <person name="Glaeser S.P."/>
            <person name="Kaempfer P."/>
            <person name="Flieger A."/>
        </authorList>
    </citation>
    <scope>NUCLEOTIDE SEQUENCE [LARGE SCALE GENOMIC DNA]</scope>
    <source>
        <strain evidence="9">RKI 16-01929T\LMG 29738T\CCM 8701T\CIP 111112T</strain>
    </source>
</reference>
<dbReference type="InterPro" id="IPR049614">
    <property type="entry name" value="HrpB_DEXH"/>
</dbReference>
<feature type="domain" description="Helicase C-terminal" evidence="7">
    <location>
        <begin position="198"/>
        <end position="366"/>
    </location>
</feature>
<keyword evidence="9" id="KW-1185">Reference proteome</keyword>
<dbReference type="GO" id="GO:0016787">
    <property type="term" value="F:hydrolase activity"/>
    <property type="evidence" value="ECO:0007669"/>
    <property type="project" value="UniProtKB-KW"/>
</dbReference>
<dbReference type="InterPro" id="IPR007502">
    <property type="entry name" value="Helicase-assoc_dom"/>
</dbReference>
<dbReference type="GO" id="GO:0003676">
    <property type="term" value="F:nucleic acid binding"/>
    <property type="evidence" value="ECO:0007669"/>
    <property type="project" value="InterPro"/>
</dbReference>
<dbReference type="Pfam" id="PF04408">
    <property type="entry name" value="WHD_HA2"/>
    <property type="match status" value="1"/>
</dbReference>
<dbReference type="FunFam" id="3.40.50.300:FF:002125">
    <property type="entry name" value="ATP-dependent helicase HrpB"/>
    <property type="match status" value="1"/>
</dbReference>
<dbReference type="InterPro" id="IPR014001">
    <property type="entry name" value="Helicase_ATP-bd"/>
</dbReference>
<dbReference type="PANTHER" id="PTHR43519">
    <property type="entry name" value="ATP-DEPENDENT RNA HELICASE HRPB"/>
    <property type="match status" value="1"/>
</dbReference>
<dbReference type="GO" id="GO:0004386">
    <property type="term" value="F:helicase activity"/>
    <property type="evidence" value="ECO:0007669"/>
    <property type="project" value="UniProtKB-KW"/>
</dbReference>
<dbReference type="Pfam" id="PF00270">
    <property type="entry name" value="DEAD"/>
    <property type="match status" value="1"/>
</dbReference>
<evidence type="ECO:0000256" key="2">
    <source>
        <dbReference type="ARBA" id="ARBA00022801"/>
    </source>
</evidence>
<dbReference type="Pfam" id="PF00271">
    <property type="entry name" value="Helicase_C"/>
    <property type="match status" value="1"/>
</dbReference>
<dbReference type="InterPro" id="IPR011545">
    <property type="entry name" value="DEAD/DEAH_box_helicase_dom"/>
</dbReference>
<dbReference type="RefSeq" id="WP_085376856.1">
    <property type="nucleotide sequence ID" value="NZ_CP020612.1"/>
</dbReference>
<dbReference type="NCBIfam" id="TIGR01970">
    <property type="entry name" value="DEAH_box_HrpB"/>
    <property type="match status" value="1"/>
</dbReference>
<keyword evidence="4" id="KW-0067">ATP-binding</keyword>
<name>A0A1W6CV61_9RHOB</name>
<dbReference type="Gene3D" id="1.20.120.1080">
    <property type="match status" value="1"/>
</dbReference>
<keyword evidence="3 8" id="KW-0347">Helicase</keyword>
<keyword evidence="1" id="KW-0547">Nucleotide-binding</keyword>
<dbReference type="InterPro" id="IPR027417">
    <property type="entry name" value="P-loop_NTPase"/>
</dbReference>
<dbReference type="Proteomes" id="UP000193017">
    <property type="component" value="Chromosome"/>
</dbReference>
<gene>
    <name evidence="8" type="ORF">B0A89_02970</name>
</gene>
<dbReference type="SUPFAM" id="SSF52540">
    <property type="entry name" value="P-loop containing nucleoside triphosphate hydrolases"/>
    <property type="match status" value="1"/>
</dbReference>